<dbReference type="PROSITE" id="PS01129">
    <property type="entry name" value="PSI_RLU"/>
    <property type="match status" value="1"/>
</dbReference>
<comment type="similarity">
    <text evidence="2 7">Belongs to the pseudouridine synthase RluA family.</text>
</comment>
<dbReference type="PANTHER" id="PTHR21600:SF44">
    <property type="entry name" value="RIBOSOMAL LARGE SUBUNIT PSEUDOURIDINE SYNTHASE D"/>
    <property type="match status" value="1"/>
</dbReference>
<comment type="function">
    <text evidence="7">Responsible for synthesis of pseudouridine from uracil.</text>
</comment>
<proteinExistence type="inferred from homology"/>
<dbReference type="PANTHER" id="PTHR21600">
    <property type="entry name" value="MITOCHONDRIAL RNA PSEUDOURIDINE SYNTHASE"/>
    <property type="match status" value="1"/>
</dbReference>
<evidence type="ECO:0000256" key="7">
    <source>
        <dbReference type="RuleBase" id="RU362028"/>
    </source>
</evidence>
<dbReference type="InterPro" id="IPR006224">
    <property type="entry name" value="PsdUridine_synth_RluA-like_CS"/>
</dbReference>
<feature type="active site" evidence="5">
    <location>
        <position position="145"/>
    </location>
</feature>
<gene>
    <name evidence="9" type="ORF">H9900_01705</name>
</gene>
<dbReference type="InterPro" id="IPR002942">
    <property type="entry name" value="S4_RNA-bd"/>
</dbReference>
<name>A0A9D1PPX2_9FIRM</name>
<organism evidence="9 10">
    <name type="scientific">Candidatus Monoglobus merdigallinarum</name>
    <dbReference type="NCBI Taxonomy" id="2838698"/>
    <lineage>
        <taxon>Bacteria</taxon>
        <taxon>Bacillati</taxon>
        <taxon>Bacillota</taxon>
        <taxon>Clostridia</taxon>
        <taxon>Monoglobales</taxon>
        <taxon>Monoglobaceae</taxon>
        <taxon>Monoglobus</taxon>
    </lineage>
</organism>
<evidence type="ECO:0000259" key="8">
    <source>
        <dbReference type="SMART" id="SM00363"/>
    </source>
</evidence>
<dbReference type="CDD" id="cd00165">
    <property type="entry name" value="S4"/>
    <property type="match status" value="1"/>
</dbReference>
<dbReference type="Proteomes" id="UP000824162">
    <property type="component" value="Unassembled WGS sequence"/>
</dbReference>
<dbReference type="SMART" id="SM00363">
    <property type="entry name" value="S4"/>
    <property type="match status" value="1"/>
</dbReference>
<dbReference type="EMBL" id="DXIJ01000034">
    <property type="protein sequence ID" value="HIV85505.1"/>
    <property type="molecule type" value="Genomic_DNA"/>
</dbReference>
<dbReference type="NCBIfam" id="TIGR00005">
    <property type="entry name" value="rluA_subfam"/>
    <property type="match status" value="1"/>
</dbReference>
<dbReference type="CDD" id="cd02869">
    <property type="entry name" value="PseudoU_synth_RluA_like"/>
    <property type="match status" value="1"/>
</dbReference>
<reference evidence="9" key="1">
    <citation type="journal article" date="2021" name="PeerJ">
        <title>Extensive microbial diversity within the chicken gut microbiome revealed by metagenomics and culture.</title>
        <authorList>
            <person name="Gilroy R."/>
            <person name="Ravi A."/>
            <person name="Getino M."/>
            <person name="Pursley I."/>
            <person name="Horton D.L."/>
            <person name="Alikhan N.F."/>
            <person name="Baker D."/>
            <person name="Gharbi K."/>
            <person name="Hall N."/>
            <person name="Watson M."/>
            <person name="Adriaenssens E.M."/>
            <person name="Foster-Nyarko E."/>
            <person name="Jarju S."/>
            <person name="Secka A."/>
            <person name="Antonio M."/>
            <person name="Oren A."/>
            <person name="Chaudhuri R.R."/>
            <person name="La Ragione R."/>
            <person name="Hildebrand F."/>
            <person name="Pallen M.J."/>
        </authorList>
    </citation>
    <scope>NUCLEOTIDE SEQUENCE</scope>
    <source>
        <strain evidence="9">5790</strain>
    </source>
</reference>
<evidence type="ECO:0000256" key="3">
    <source>
        <dbReference type="ARBA" id="ARBA00022884"/>
    </source>
</evidence>
<dbReference type="PROSITE" id="PS50889">
    <property type="entry name" value="S4"/>
    <property type="match status" value="1"/>
</dbReference>
<dbReference type="InterPro" id="IPR050188">
    <property type="entry name" value="RluA_PseudoU_synthase"/>
</dbReference>
<evidence type="ECO:0000256" key="1">
    <source>
        <dbReference type="ARBA" id="ARBA00000073"/>
    </source>
</evidence>
<dbReference type="Gene3D" id="3.30.2350.10">
    <property type="entry name" value="Pseudouridine synthase"/>
    <property type="match status" value="1"/>
</dbReference>
<dbReference type="InterPro" id="IPR020103">
    <property type="entry name" value="PsdUridine_synth_cat_dom_sf"/>
</dbReference>
<dbReference type="InterPro" id="IPR006225">
    <property type="entry name" value="PsdUridine_synth_RluC/D"/>
</dbReference>
<evidence type="ECO:0000313" key="10">
    <source>
        <dbReference type="Proteomes" id="UP000824162"/>
    </source>
</evidence>
<comment type="caution">
    <text evidence="9">The sequence shown here is derived from an EMBL/GenBank/DDBJ whole genome shotgun (WGS) entry which is preliminary data.</text>
</comment>
<dbReference type="InterPro" id="IPR006145">
    <property type="entry name" value="PsdUridine_synth_RsuA/RluA"/>
</dbReference>
<reference evidence="9" key="2">
    <citation type="submission" date="2021-04" db="EMBL/GenBank/DDBJ databases">
        <authorList>
            <person name="Gilroy R."/>
        </authorList>
    </citation>
    <scope>NUCLEOTIDE SEQUENCE</scope>
    <source>
        <strain evidence="9">5790</strain>
    </source>
</reference>
<feature type="domain" description="RNA-binding S4" evidence="8">
    <location>
        <begin position="20"/>
        <end position="85"/>
    </location>
</feature>
<evidence type="ECO:0000256" key="2">
    <source>
        <dbReference type="ARBA" id="ARBA00010876"/>
    </source>
</evidence>
<comment type="catalytic activity">
    <reaction evidence="1 7">
        <text>a uridine in RNA = a pseudouridine in RNA</text>
        <dbReference type="Rhea" id="RHEA:48348"/>
        <dbReference type="Rhea" id="RHEA-COMP:12068"/>
        <dbReference type="Rhea" id="RHEA-COMP:12069"/>
        <dbReference type="ChEBI" id="CHEBI:65314"/>
        <dbReference type="ChEBI" id="CHEBI:65315"/>
    </reaction>
</comment>
<dbReference type="InterPro" id="IPR036986">
    <property type="entry name" value="S4_RNA-bd_sf"/>
</dbReference>
<dbReference type="EC" id="5.4.99.-" evidence="7"/>
<dbReference type="SUPFAM" id="SSF55120">
    <property type="entry name" value="Pseudouridine synthase"/>
    <property type="match status" value="1"/>
</dbReference>
<dbReference type="Pfam" id="PF00849">
    <property type="entry name" value="PseudoU_synth_2"/>
    <property type="match status" value="1"/>
</dbReference>
<dbReference type="SUPFAM" id="SSF55174">
    <property type="entry name" value="Alpha-L RNA-binding motif"/>
    <property type="match status" value="1"/>
</dbReference>
<evidence type="ECO:0000256" key="4">
    <source>
        <dbReference type="ARBA" id="ARBA00023235"/>
    </source>
</evidence>
<dbReference type="GO" id="GO:0003723">
    <property type="term" value="F:RNA binding"/>
    <property type="evidence" value="ECO:0007669"/>
    <property type="project" value="UniProtKB-KW"/>
</dbReference>
<evidence type="ECO:0000313" key="9">
    <source>
        <dbReference type="EMBL" id="HIV85505.1"/>
    </source>
</evidence>
<dbReference type="GO" id="GO:0120159">
    <property type="term" value="F:rRNA pseudouridine synthase activity"/>
    <property type="evidence" value="ECO:0007669"/>
    <property type="project" value="UniProtKB-ARBA"/>
</dbReference>
<accession>A0A9D1PPX2</accession>
<dbReference type="Pfam" id="PF01479">
    <property type="entry name" value="S4"/>
    <property type="match status" value="1"/>
</dbReference>
<dbReference type="AlphaFoldDB" id="A0A9D1PPX2"/>
<protein>
    <recommendedName>
        <fullName evidence="7">Pseudouridine synthase</fullName>
        <ecNumber evidence="7">5.4.99.-</ecNumber>
    </recommendedName>
</protein>
<keyword evidence="4 7" id="KW-0413">Isomerase</keyword>
<dbReference type="GO" id="GO:0000455">
    <property type="term" value="P:enzyme-directed rRNA pseudouridine synthesis"/>
    <property type="evidence" value="ECO:0007669"/>
    <property type="project" value="UniProtKB-ARBA"/>
</dbReference>
<sequence>MVQVKKTDKTVIVVSDGEGGRLDKFLAEKLPDITRSHIKKLITEDAAVKVNQKNVKANQKVKPGDVIECTVPEAEEIEAVPEDIPLDIVYEDDCMLVVNKPQGMVVHPAPGNYTGTLVNALLYHCGSELSGINGKKRPGILHRIDKDTSGLLMVAKTDSAHRALSEQIKEHSLTRAYIALVHGNIKRDAGRIDAPIGRHPTDRKKMTITEKNSREAVTDYRVLDRFLKYTLVECVLKTGRTHQIRVHMSKNGHPIVGDKTYGVKKEEFSLKGQLLHAYKIGFIHPETKKYMEFLSEPPEYFKNVLKSLRLRRGAIEK</sequence>
<dbReference type="Gene3D" id="3.10.290.10">
    <property type="entry name" value="RNA-binding S4 domain"/>
    <property type="match status" value="1"/>
</dbReference>
<evidence type="ECO:0000256" key="5">
    <source>
        <dbReference type="PIRSR" id="PIRSR606225-1"/>
    </source>
</evidence>
<evidence type="ECO:0000256" key="6">
    <source>
        <dbReference type="PROSITE-ProRule" id="PRU00182"/>
    </source>
</evidence>
<keyword evidence="3 6" id="KW-0694">RNA-binding</keyword>
<dbReference type="FunFam" id="3.30.2350.10:FF:000006">
    <property type="entry name" value="Pseudouridine synthase"/>
    <property type="match status" value="1"/>
</dbReference>